<dbReference type="Pfam" id="PF10049">
    <property type="entry name" value="DUF2283"/>
    <property type="match status" value="1"/>
</dbReference>
<dbReference type="InterPro" id="IPR019270">
    <property type="entry name" value="DUF2283"/>
</dbReference>
<dbReference type="PANTHER" id="PTHR37029">
    <property type="entry name" value="SSR1768 PROTEIN"/>
    <property type="match status" value="1"/>
</dbReference>
<reference evidence="1 2" key="1">
    <citation type="submission" date="2017-04" db="EMBL/GenBank/DDBJ databases">
        <title>Draft Aigarchaeota genome from a New Zealand hot spring.</title>
        <authorList>
            <person name="Reysenbach A.-L."/>
            <person name="Donaho J.A."/>
            <person name="Gerhart J."/>
            <person name="Kelley J.F."/>
            <person name="Kouba K."/>
            <person name="Podar M."/>
            <person name="Stott M."/>
        </authorList>
    </citation>
    <scope>NUCLEOTIDE SEQUENCE [LARGE SCALE GENOMIC DNA]</scope>
    <source>
        <strain evidence="1">NZ13_MG1</strain>
    </source>
</reference>
<dbReference type="AlphaFoldDB" id="A0A2R7Y0Z4"/>
<protein>
    <recommendedName>
        <fullName evidence="3">DUF2283 domain-containing protein</fullName>
    </recommendedName>
</protein>
<gene>
    <name evidence="1" type="ORF">B9J98_07755</name>
</gene>
<dbReference type="PANTHER" id="PTHR37029:SF1">
    <property type="entry name" value="SSR1768 PROTEIN"/>
    <property type="match status" value="1"/>
</dbReference>
<evidence type="ECO:0000313" key="1">
    <source>
        <dbReference type="EMBL" id="PUA31123.1"/>
    </source>
</evidence>
<name>A0A2R7Y0Z4_9ARCH</name>
<dbReference type="EMBL" id="NDWU01000026">
    <property type="protein sequence ID" value="PUA31123.1"/>
    <property type="molecule type" value="Genomic_DNA"/>
</dbReference>
<evidence type="ECO:0008006" key="3">
    <source>
        <dbReference type="Google" id="ProtNLM"/>
    </source>
</evidence>
<evidence type="ECO:0000313" key="2">
    <source>
        <dbReference type="Proteomes" id="UP000244066"/>
    </source>
</evidence>
<comment type="caution">
    <text evidence="1">The sequence shown here is derived from an EMBL/GenBank/DDBJ whole genome shotgun (WGS) entry which is preliminary data.</text>
</comment>
<organism evidence="1 2">
    <name type="scientific">Candidatus Terraquivivens tikiterensis</name>
    <dbReference type="NCBI Taxonomy" id="1980982"/>
    <lineage>
        <taxon>Archaea</taxon>
        <taxon>Nitrososphaerota</taxon>
        <taxon>Candidatus Wolframiiraptoraceae</taxon>
        <taxon>Candidatus Terraquivivens</taxon>
    </lineage>
</organism>
<sequence>MEEAVRKLRIMGAYAHYDDEADTLYIHIGDREAREAVEIEEGVIIDLDKEGEIAGITITGIKQRIKT</sequence>
<dbReference type="Proteomes" id="UP000244066">
    <property type="component" value="Unassembled WGS sequence"/>
</dbReference>
<proteinExistence type="predicted"/>
<accession>A0A2R7Y0Z4</accession>